<evidence type="ECO:0000256" key="1">
    <source>
        <dbReference type="ARBA" id="ARBA00023122"/>
    </source>
</evidence>
<comment type="caution">
    <text evidence="4">The sequence shown here is derived from an EMBL/GenBank/DDBJ whole genome shotgun (WGS) entry which is preliminary data.</text>
</comment>
<evidence type="ECO:0000313" key="5">
    <source>
        <dbReference type="Proteomes" id="UP000295131"/>
    </source>
</evidence>
<dbReference type="EMBL" id="SMSI01000001">
    <property type="protein sequence ID" value="TDH39248.1"/>
    <property type="molecule type" value="Genomic_DNA"/>
</dbReference>
<dbReference type="Pfam" id="PF00571">
    <property type="entry name" value="CBS"/>
    <property type="match status" value="2"/>
</dbReference>
<dbReference type="RefSeq" id="WP_133284079.1">
    <property type="nucleotide sequence ID" value="NZ_SMSI01000001.1"/>
</dbReference>
<proteinExistence type="predicted"/>
<name>A0A4R5PQL8_9HYPH</name>
<dbReference type="PANTHER" id="PTHR43080:SF2">
    <property type="entry name" value="CBS DOMAIN-CONTAINING PROTEIN"/>
    <property type="match status" value="1"/>
</dbReference>
<sequence>MTVKQILDEKGHKVITVHSSISVLGASRFLAENKIGAVIVSDDGTSIAGILSERDIVRCLASSGTEGLDQPVSSIMTRDVVTCGESYTIHQAMETMTHERFRHLPVTENGTLVGIISIGDVVRRRIEEVEREAENIKAYIAS</sequence>
<evidence type="ECO:0000256" key="2">
    <source>
        <dbReference type="PROSITE-ProRule" id="PRU00703"/>
    </source>
</evidence>
<reference evidence="4 5" key="1">
    <citation type="journal article" date="2013" name="Int. J. Syst. Evol. Microbiol.">
        <title>Hoeflea suaedae sp. nov., an endophytic bacterium isolated from the root of the halophyte Suaeda maritima.</title>
        <authorList>
            <person name="Chung E.J."/>
            <person name="Park J.A."/>
            <person name="Pramanik P."/>
            <person name="Bibi F."/>
            <person name="Jeon C.O."/>
            <person name="Chung Y.R."/>
        </authorList>
    </citation>
    <scope>NUCLEOTIDE SEQUENCE [LARGE SCALE GENOMIC DNA]</scope>
    <source>
        <strain evidence="4 5">YC6898</strain>
    </source>
</reference>
<keyword evidence="1 2" id="KW-0129">CBS domain</keyword>
<accession>A0A4R5PQL8</accession>
<evidence type="ECO:0000313" key="4">
    <source>
        <dbReference type="EMBL" id="TDH39248.1"/>
    </source>
</evidence>
<dbReference type="SUPFAM" id="SSF54631">
    <property type="entry name" value="CBS-domain pair"/>
    <property type="match status" value="1"/>
</dbReference>
<dbReference type="PROSITE" id="PS51371">
    <property type="entry name" value="CBS"/>
    <property type="match status" value="2"/>
</dbReference>
<gene>
    <name evidence="4" type="ORF">E2A64_09340</name>
</gene>
<feature type="domain" description="CBS" evidence="3">
    <location>
        <begin position="76"/>
        <end position="131"/>
    </location>
</feature>
<evidence type="ECO:0000259" key="3">
    <source>
        <dbReference type="PROSITE" id="PS51371"/>
    </source>
</evidence>
<dbReference type="InterPro" id="IPR046342">
    <property type="entry name" value="CBS_dom_sf"/>
</dbReference>
<dbReference type="PANTHER" id="PTHR43080">
    <property type="entry name" value="CBS DOMAIN-CONTAINING PROTEIN CBSX3, MITOCHONDRIAL"/>
    <property type="match status" value="1"/>
</dbReference>
<dbReference type="InterPro" id="IPR000644">
    <property type="entry name" value="CBS_dom"/>
</dbReference>
<dbReference type="InterPro" id="IPR044725">
    <property type="entry name" value="CBSX3_CBS_dom"/>
</dbReference>
<dbReference type="Gene3D" id="3.10.580.10">
    <property type="entry name" value="CBS-domain"/>
    <property type="match status" value="1"/>
</dbReference>
<organism evidence="4 5">
    <name type="scientific">Pseudohoeflea suaedae</name>
    <dbReference type="NCBI Taxonomy" id="877384"/>
    <lineage>
        <taxon>Bacteria</taxon>
        <taxon>Pseudomonadati</taxon>
        <taxon>Pseudomonadota</taxon>
        <taxon>Alphaproteobacteria</taxon>
        <taxon>Hyphomicrobiales</taxon>
        <taxon>Rhizobiaceae</taxon>
        <taxon>Pseudohoeflea</taxon>
    </lineage>
</organism>
<dbReference type="SMART" id="SM00116">
    <property type="entry name" value="CBS"/>
    <property type="match status" value="2"/>
</dbReference>
<feature type="domain" description="CBS" evidence="3">
    <location>
        <begin position="7"/>
        <end position="66"/>
    </location>
</feature>
<keyword evidence="5" id="KW-1185">Reference proteome</keyword>
<dbReference type="AlphaFoldDB" id="A0A4R5PQL8"/>
<dbReference type="Proteomes" id="UP000295131">
    <property type="component" value="Unassembled WGS sequence"/>
</dbReference>
<dbReference type="InterPro" id="IPR051257">
    <property type="entry name" value="Diverse_CBS-Domain"/>
</dbReference>
<dbReference type="CDD" id="cd04623">
    <property type="entry name" value="CBS_pair_bac_euk"/>
    <property type="match status" value="1"/>
</dbReference>
<protein>
    <submittedName>
        <fullName evidence="4">CBS domain-containing protein</fullName>
    </submittedName>
</protein>
<dbReference type="OrthoDB" id="9807125at2"/>